<evidence type="ECO:0000256" key="9">
    <source>
        <dbReference type="SAM" id="MobiDB-lite"/>
    </source>
</evidence>
<feature type="binding site" evidence="8">
    <location>
        <position position="340"/>
    </location>
    <ligand>
        <name>Zn(2+)</name>
        <dbReference type="ChEBI" id="CHEBI:29105"/>
        <note>catalytic</note>
    </ligand>
</feature>
<feature type="region of interest" description="Disordered" evidence="9">
    <location>
        <begin position="27"/>
        <end position="57"/>
    </location>
</feature>
<evidence type="ECO:0000256" key="8">
    <source>
        <dbReference type="PROSITE-ProRule" id="PRU01031"/>
    </source>
</evidence>
<organism evidence="12 13">
    <name type="scientific">Ralstonia insidiosa</name>
    <dbReference type="NCBI Taxonomy" id="190721"/>
    <lineage>
        <taxon>Bacteria</taxon>
        <taxon>Pseudomonadati</taxon>
        <taxon>Pseudomonadota</taxon>
        <taxon>Betaproteobacteria</taxon>
        <taxon>Burkholderiales</taxon>
        <taxon>Burkholderiaceae</taxon>
        <taxon>Ralstonia</taxon>
    </lineage>
</organism>
<dbReference type="KEGG" id="rin:ACS15_0608"/>
<dbReference type="PANTHER" id="PTHR39540:SF1">
    <property type="entry name" value="DICTOMALLEIN-1-RELATED"/>
    <property type="match status" value="1"/>
</dbReference>
<evidence type="ECO:0000256" key="10">
    <source>
        <dbReference type="SAM" id="SignalP"/>
    </source>
</evidence>
<dbReference type="Proteomes" id="UP000077927">
    <property type="component" value="Chromosome 1"/>
</dbReference>
<dbReference type="InterPro" id="IPR051256">
    <property type="entry name" value="Dictomallein"/>
</dbReference>
<dbReference type="GO" id="GO:0006508">
    <property type="term" value="P:proteolysis"/>
    <property type="evidence" value="ECO:0007669"/>
    <property type="project" value="UniProtKB-UniRule"/>
</dbReference>
<keyword evidence="10" id="KW-0732">Signal</keyword>
<dbReference type="GO" id="GO:0046872">
    <property type="term" value="F:metal ion binding"/>
    <property type="evidence" value="ECO:0007669"/>
    <property type="project" value="UniProtKB-UniRule"/>
</dbReference>
<comment type="cofactor">
    <cofactor evidence="8">
        <name>Zn(2+)</name>
        <dbReference type="ChEBI" id="CHEBI:29105"/>
    </cofactor>
    <text evidence="8">Binds 1 zinc ion per subunit.</text>
</comment>
<dbReference type="SUPFAM" id="SSF55486">
    <property type="entry name" value="Metalloproteases ('zincins'), catalytic domain"/>
    <property type="match status" value="1"/>
</dbReference>
<keyword evidence="5 8" id="KW-0378">Hydrolase</keyword>
<evidence type="ECO:0000256" key="1">
    <source>
        <dbReference type="ARBA" id="ARBA00005693"/>
    </source>
</evidence>
<dbReference type="InterPro" id="IPR019503">
    <property type="entry name" value="Peptidase_M66_dom"/>
</dbReference>
<feature type="binding site" evidence="8">
    <location>
        <position position="346"/>
    </location>
    <ligand>
        <name>Zn(2+)</name>
        <dbReference type="ChEBI" id="CHEBI:29105"/>
        <note>catalytic</note>
    </ligand>
</feature>
<evidence type="ECO:0000256" key="5">
    <source>
        <dbReference type="ARBA" id="ARBA00022801"/>
    </source>
</evidence>
<feature type="domain" description="Peptidase M66" evidence="11">
    <location>
        <begin position="177"/>
        <end position="444"/>
    </location>
</feature>
<dbReference type="Pfam" id="PF10462">
    <property type="entry name" value="Peptidase_M66"/>
    <property type="match status" value="1"/>
</dbReference>
<reference evidence="12 13" key="1">
    <citation type="submission" date="2015-09" db="EMBL/GenBank/DDBJ databases">
        <authorList>
            <person name="Xu Y."/>
            <person name="Nagy A."/>
            <person name="Liu N.T."/>
            <person name="Nou X."/>
        </authorList>
    </citation>
    <scope>NUCLEOTIDE SEQUENCE [LARGE SCALE GENOMIC DNA]</scope>
    <source>
        <strain evidence="12 13">FC1138</strain>
    </source>
</reference>
<sequence>MSQAPILGRATLAAALTTLLLTACGGGDGGATSTTSSTQPDGGSTGTPSSPTTPAAGPLALNKLEFAQTHVLPEGGLTWTLPNTTGTLQLTGNRGALALVSIGQADVQQPKLEAWRNGTLVGSLALNAPAALPPTESAGRPYATDRWSVTVPAAWMVSGTAFRVSAANYTASTSHTPSFGTNADITLRVLPFYLFGANDSNTTPLSTVKAPDAVTQQEIFAKWPVSALTAANHPIGRVSWPSMVIAPRADSANVAQPAYVVTAMSQQKEGYAVMSAVLSLIQSLRNANGEGPTNNQYYAPILPVDPVTNKPVFLGGGLGGGNAGVGDQNYTGIFIHEQGHAFGLPHAGDAYTAGTYPYAGGSLTGSVWGYDPNKNQFLDIRVPTTASSYANCASGHQTDSANRCIKQDPMQGGAGDQSPGYKFATFSDFNTGKMQAWLQNRILVDAASPTGYSQWNATTQARVAYTPTTTSNGLYGINQNLPTQTNVPVYAIAITLSRAGTAGVSQIYPPLPFTGNLIQTFDPISAADRAAIVPNTGTYAWYCHASGCDYTVRVTYADNSQITRVLQGGFRPWFSPTGTPAASTTDPTSSDSFKLWTINVPGDKAITRVELLDTPMAWNGVPATPTVLLSR</sequence>
<name>A0AAC9BH60_9RALS</name>
<evidence type="ECO:0000256" key="4">
    <source>
        <dbReference type="ARBA" id="ARBA00022723"/>
    </source>
</evidence>
<evidence type="ECO:0000259" key="11">
    <source>
        <dbReference type="PROSITE" id="PS51694"/>
    </source>
</evidence>
<feature type="binding site" evidence="8">
    <location>
        <position position="336"/>
    </location>
    <ligand>
        <name>Zn(2+)</name>
        <dbReference type="ChEBI" id="CHEBI:29105"/>
        <note>catalytic</note>
    </ligand>
</feature>
<feature type="signal peptide" evidence="10">
    <location>
        <begin position="1"/>
        <end position="23"/>
    </location>
</feature>
<dbReference type="PROSITE" id="PS51694">
    <property type="entry name" value="PEPTIDASE_M66"/>
    <property type="match status" value="1"/>
</dbReference>
<gene>
    <name evidence="12" type="ORF">ACS15_0608</name>
</gene>
<dbReference type="RefSeq" id="WP_021196624.1">
    <property type="nucleotide sequence ID" value="NZ_CP012605.1"/>
</dbReference>
<dbReference type="PANTHER" id="PTHR39540">
    <property type="match status" value="1"/>
</dbReference>
<evidence type="ECO:0000256" key="7">
    <source>
        <dbReference type="ARBA" id="ARBA00023049"/>
    </source>
</evidence>
<keyword evidence="6 8" id="KW-0862">Zinc</keyword>
<dbReference type="AlphaFoldDB" id="A0AAC9BH60"/>
<accession>A0AAC9BH60</accession>
<dbReference type="EMBL" id="CP012605">
    <property type="protein sequence ID" value="ANH72754.1"/>
    <property type="molecule type" value="Genomic_DNA"/>
</dbReference>
<protein>
    <recommendedName>
        <fullName evidence="2">Dictomallein</fullName>
    </recommendedName>
</protein>
<comment type="similarity">
    <text evidence="1">Belongs to the dictomallein family.</text>
</comment>
<feature type="active site" evidence="8">
    <location>
        <position position="337"/>
    </location>
</feature>
<evidence type="ECO:0000256" key="2">
    <source>
        <dbReference type="ARBA" id="ARBA00018800"/>
    </source>
</evidence>
<keyword evidence="3 8" id="KW-0645">Protease</keyword>
<evidence type="ECO:0000313" key="12">
    <source>
        <dbReference type="EMBL" id="ANH72754.1"/>
    </source>
</evidence>
<feature type="compositionally biased region" description="Low complexity" evidence="9">
    <location>
        <begin position="31"/>
        <end position="57"/>
    </location>
</feature>
<feature type="chain" id="PRO_5042127685" description="Dictomallein" evidence="10">
    <location>
        <begin position="24"/>
        <end position="631"/>
    </location>
</feature>
<proteinExistence type="inferred from homology"/>
<keyword evidence="4 8" id="KW-0479">Metal-binding</keyword>
<evidence type="ECO:0000256" key="6">
    <source>
        <dbReference type="ARBA" id="ARBA00022833"/>
    </source>
</evidence>
<evidence type="ECO:0000256" key="3">
    <source>
        <dbReference type="ARBA" id="ARBA00022670"/>
    </source>
</evidence>
<evidence type="ECO:0000313" key="13">
    <source>
        <dbReference type="Proteomes" id="UP000077927"/>
    </source>
</evidence>
<keyword evidence="7 8" id="KW-0482">Metalloprotease</keyword>
<dbReference type="GO" id="GO:0004222">
    <property type="term" value="F:metalloendopeptidase activity"/>
    <property type="evidence" value="ECO:0007669"/>
    <property type="project" value="UniProtKB-UniRule"/>
</dbReference>